<proteinExistence type="predicted"/>
<dbReference type="PROSITE" id="PS51009">
    <property type="entry name" value="CYTCII"/>
    <property type="match status" value="1"/>
</dbReference>
<keyword evidence="1" id="KW-0813">Transport</keyword>
<feature type="binding site" description="covalent" evidence="7">
    <location>
        <position position="140"/>
    </location>
    <ligand>
        <name>heme c</name>
        <dbReference type="ChEBI" id="CHEBI:61717"/>
    </ligand>
</feature>
<evidence type="ECO:0000313" key="9">
    <source>
        <dbReference type="EMBL" id="MBD1545188.1"/>
    </source>
</evidence>
<name>A0A926NXR0_9HYPH</name>
<accession>A0A926NXR0</accession>
<evidence type="ECO:0000313" key="10">
    <source>
        <dbReference type="Proteomes" id="UP000598467"/>
    </source>
</evidence>
<reference evidence="9" key="1">
    <citation type="submission" date="2020-05" db="EMBL/GenBank/DDBJ databases">
        <title>Identification of trans-AT polyketide cluster in two marine bacteria, producers of a novel glutaramide-containing polyketide sesbanimide D and analogs.</title>
        <authorList>
            <person name="Kacar D."/>
            <person name="Rodriguez P."/>
            <person name="Canedo L."/>
            <person name="Gonzalez E."/>
            <person name="Galan B."/>
            <person name="De La Calle F."/>
            <person name="Garcia J.L."/>
        </authorList>
    </citation>
    <scope>NUCLEOTIDE SEQUENCE</scope>
    <source>
        <strain evidence="9">PHM038</strain>
    </source>
</reference>
<feature type="signal peptide" evidence="8">
    <location>
        <begin position="1"/>
        <end position="20"/>
    </location>
</feature>
<organism evidence="9 10">
    <name type="scientific">Roseibium aggregatum</name>
    <dbReference type="NCBI Taxonomy" id="187304"/>
    <lineage>
        <taxon>Bacteria</taxon>
        <taxon>Pseudomonadati</taxon>
        <taxon>Pseudomonadota</taxon>
        <taxon>Alphaproteobacteria</taxon>
        <taxon>Hyphomicrobiales</taxon>
        <taxon>Stappiaceae</taxon>
        <taxon>Roseibium</taxon>
    </lineage>
</organism>
<dbReference type="PIRSF" id="PIRSF000027">
    <property type="entry name" value="Cytc_c_prime"/>
    <property type="match status" value="1"/>
</dbReference>
<dbReference type="GO" id="GO:0022900">
    <property type="term" value="P:electron transport chain"/>
    <property type="evidence" value="ECO:0007669"/>
    <property type="project" value="InterPro"/>
</dbReference>
<evidence type="ECO:0000256" key="5">
    <source>
        <dbReference type="ARBA" id="ARBA00023004"/>
    </source>
</evidence>
<keyword evidence="2 7" id="KW-0349">Heme</keyword>
<evidence type="ECO:0000256" key="6">
    <source>
        <dbReference type="PIRSR" id="PIRSR000027-1"/>
    </source>
</evidence>
<comment type="PTM">
    <text evidence="7">Binds 1 heme group per subunit.</text>
</comment>
<dbReference type="InterPro" id="IPR002321">
    <property type="entry name" value="Cyt_c_II"/>
</dbReference>
<evidence type="ECO:0000256" key="3">
    <source>
        <dbReference type="ARBA" id="ARBA00022723"/>
    </source>
</evidence>
<dbReference type="Gene3D" id="1.20.120.10">
    <property type="entry name" value="Cytochrome c/b562"/>
    <property type="match status" value="1"/>
</dbReference>
<comment type="caution">
    <text evidence="9">The sequence shown here is derived from an EMBL/GenBank/DDBJ whole genome shotgun (WGS) entry which is preliminary data.</text>
</comment>
<dbReference type="Proteomes" id="UP000598467">
    <property type="component" value="Unassembled WGS sequence"/>
</dbReference>
<dbReference type="GO" id="GO:0005506">
    <property type="term" value="F:iron ion binding"/>
    <property type="evidence" value="ECO:0007669"/>
    <property type="project" value="InterPro"/>
</dbReference>
<dbReference type="Pfam" id="PF01322">
    <property type="entry name" value="Cytochrom_C_2"/>
    <property type="match status" value="1"/>
</dbReference>
<dbReference type="InterPro" id="IPR012127">
    <property type="entry name" value="Cyt_c_prime"/>
</dbReference>
<dbReference type="AlphaFoldDB" id="A0A926NXR0"/>
<feature type="chain" id="PRO_5037026423" evidence="8">
    <location>
        <begin position="21"/>
        <end position="148"/>
    </location>
</feature>
<sequence>MRKLVLGVAALCLTGMAAMAADDPIAIRKHIMDSVGAAAGLSGGMMKGEVPYSPAAGKSAIATMVAASAAYGSFFPEGTDKGDTTASPKIWEDAAGFQKALDKFAADAGSAMAASGKDGPADLDAFKAAMGPVFDNCKACHEAYRVKK</sequence>
<evidence type="ECO:0000256" key="4">
    <source>
        <dbReference type="ARBA" id="ARBA00022982"/>
    </source>
</evidence>
<keyword evidence="4" id="KW-0249">Electron transport</keyword>
<keyword evidence="8" id="KW-0732">Signal</keyword>
<keyword evidence="5 6" id="KW-0408">Iron</keyword>
<protein>
    <submittedName>
        <fullName evidence="9">Cytochrome c</fullName>
    </submittedName>
</protein>
<dbReference type="EMBL" id="JABFCZ010000003">
    <property type="protein sequence ID" value="MBD1545188.1"/>
    <property type="molecule type" value="Genomic_DNA"/>
</dbReference>
<dbReference type="GO" id="GO:0020037">
    <property type="term" value="F:heme binding"/>
    <property type="evidence" value="ECO:0007669"/>
    <property type="project" value="InterPro"/>
</dbReference>
<dbReference type="RefSeq" id="WP_190289863.1">
    <property type="nucleotide sequence ID" value="NZ_JABFCZ010000003.1"/>
</dbReference>
<evidence type="ECO:0000256" key="1">
    <source>
        <dbReference type="ARBA" id="ARBA00022448"/>
    </source>
</evidence>
<dbReference type="SUPFAM" id="SSF47175">
    <property type="entry name" value="Cytochromes"/>
    <property type="match status" value="1"/>
</dbReference>
<dbReference type="GO" id="GO:0042597">
    <property type="term" value="C:periplasmic space"/>
    <property type="evidence" value="ECO:0007669"/>
    <property type="project" value="InterPro"/>
</dbReference>
<feature type="binding site" description="covalent" evidence="7">
    <location>
        <position position="137"/>
    </location>
    <ligand>
        <name>heme c</name>
        <dbReference type="ChEBI" id="CHEBI:61717"/>
    </ligand>
</feature>
<keyword evidence="3 6" id="KW-0479">Metal-binding</keyword>
<evidence type="ECO:0000256" key="7">
    <source>
        <dbReference type="PIRSR" id="PIRSR000027-2"/>
    </source>
</evidence>
<evidence type="ECO:0000256" key="2">
    <source>
        <dbReference type="ARBA" id="ARBA00022617"/>
    </source>
</evidence>
<dbReference type="InterPro" id="IPR010980">
    <property type="entry name" value="Cyt_c/b562"/>
</dbReference>
<gene>
    <name evidence="9" type="ORF">HK439_02865</name>
</gene>
<feature type="binding site" description="axial binding residue" evidence="6">
    <location>
        <position position="141"/>
    </location>
    <ligand>
        <name>heme c</name>
        <dbReference type="ChEBI" id="CHEBI:61717"/>
    </ligand>
    <ligandPart>
        <name>Fe</name>
        <dbReference type="ChEBI" id="CHEBI:18248"/>
    </ligandPart>
</feature>
<evidence type="ECO:0000256" key="8">
    <source>
        <dbReference type="SAM" id="SignalP"/>
    </source>
</evidence>
<dbReference type="GO" id="GO:0009055">
    <property type="term" value="F:electron transfer activity"/>
    <property type="evidence" value="ECO:0007669"/>
    <property type="project" value="InterPro"/>
</dbReference>